<evidence type="ECO:0000313" key="3">
    <source>
        <dbReference type="Proteomes" id="UP001154078"/>
    </source>
</evidence>
<reference evidence="2" key="1">
    <citation type="submission" date="2021-12" db="EMBL/GenBank/DDBJ databases">
        <authorList>
            <person name="King R."/>
        </authorList>
    </citation>
    <scope>NUCLEOTIDE SEQUENCE</scope>
</reference>
<keyword evidence="1" id="KW-0732">Signal</keyword>
<evidence type="ECO:0000256" key="1">
    <source>
        <dbReference type="SAM" id="SignalP"/>
    </source>
</evidence>
<accession>A0A9P0FGP8</accession>
<keyword evidence="3" id="KW-1185">Reference proteome</keyword>
<dbReference type="OrthoDB" id="10608972at2759"/>
<dbReference type="Proteomes" id="UP001154078">
    <property type="component" value="Chromosome 4"/>
</dbReference>
<dbReference type="AlphaFoldDB" id="A0A9P0FGP8"/>
<feature type="chain" id="PRO_5040183187" evidence="1">
    <location>
        <begin position="23"/>
        <end position="135"/>
    </location>
</feature>
<evidence type="ECO:0000313" key="2">
    <source>
        <dbReference type="EMBL" id="CAH0555891.1"/>
    </source>
</evidence>
<protein>
    <submittedName>
        <fullName evidence="2">Uncharacterized protein</fullName>
    </submittedName>
</protein>
<proteinExistence type="predicted"/>
<dbReference type="EMBL" id="OV121135">
    <property type="protein sequence ID" value="CAH0555891.1"/>
    <property type="molecule type" value="Genomic_DNA"/>
</dbReference>
<name>A0A9P0FGP8_BRAAE</name>
<organism evidence="2 3">
    <name type="scientific">Brassicogethes aeneus</name>
    <name type="common">Rape pollen beetle</name>
    <name type="synonym">Meligethes aeneus</name>
    <dbReference type="NCBI Taxonomy" id="1431903"/>
    <lineage>
        <taxon>Eukaryota</taxon>
        <taxon>Metazoa</taxon>
        <taxon>Ecdysozoa</taxon>
        <taxon>Arthropoda</taxon>
        <taxon>Hexapoda</taxon>
        <taxon>Insecta</taxon>
        <taxon>Pterygota</taxon>
        <taxon>Neoptera</taxon>
        <taxon>Endopterygota</taxon>
        <taxon>Coleoptera</taxon>
        <taxon>Polyphaga</taxon>
        <taxon>Cucujiformia</taxon>
        <taxon>Nitidulidae</taxon>
        <taxon>Meligethinae</taxon>
        <taxon>Brassicogethes</taxon>
    </lineage>
</organism>
<gene>
    <name evidence="2" type="ORF">MELIAE_LOCUS7144</name>
</gene>
<feature type="signal peptide" evidence="1">
    <location>
        <begin position="1"/>
        <end position="22"/>
    </location>
</feature>
<sequence length="135" mass="14829">MGKAIFCVFVLLSVFSQYQVFGTQSASNIFEVAPNTKITILQQNSGLFPSSQEHYLIKNIGTTEVSAKIKYGTLVNWFGDVVEVQLKPRDIKILNNGDKPYYVTALKVSNKSNSTAVVCAYKTLNTEIVGNLPGC</sequence>